<reference evidence="3" key="2">
    <citation type="submission" date="2020-10" db="UniProtKB">
        <authorList>
            <consortium name="WormBaseParasite"/>
        </authorList>
    </citation>
    <scope>IDENTIFICATION</scope>
</reference>
<feature type="compositionally biased region" description="Low complexity" evidence="1">
    <location>
        <begin position="78"/>
        <end position="89"/>
    </location>
</feature>
<dbReference type="AlphaFoldDB" id="A0A7E4VEV3"/>
<keyword evidence="2" id="KW-1185">Reference proteome</keyword>
<sequence>MQTRSSLDNQNKGKETPRRNPGRHCNQTPVSKKSDATISPVSKQQPAAKSTVAAVQLKKHKLPNSPAIVTGKKKPRLSKSPSPQPSSFRRSLKARRPLNHRLSVAETSSMENARIRPYLMTPSPVQRERPTKAKRIPDLNFVATSVKGFWRDDREIKVIVTRDDEEHLTIVRLKALGKQNLDLLVDSMVPHLRTDNLGQGVPQYR</sequence>
<proteinExistence type="predicted"/>
<name>A0A7E4VEV3_PANRE</name>
<dbReference type="Proteomes" id="UP000492821">
    <property type="component" value="Unassembled WGS sequence"/>
</dbReference>
<evidence type="ECO:0000313" key="2">
    <source>
        <dbReference type="Proteomes" id="UP000492821"/>
    </source>
</evidence>
<feature type="region of interest" description="Disordered" evidence="1">
    <location>
        <begin position="1"/>
        <end position="98"/>
    </location>
</feature>
<protein>
    <submittedName>
        <fullName evidence="3">GAGA-binding transcriptional activator</fullName>
    </submittedName>
</protein>
<accession>A0A7E4VEV3</accession>
<evidence type="ECO:0000256" key="1">
    <source>
        <dbReference type="SAM" id="MobiDB-lite"/>
    </source>
</evidence>
<reference evidence="2" key="1">
    <citation type="journal article" date="2013" name="Genetics">
        <title>The draft genome and transcriptome of Panagrellus redivivus are shaped by the harsh demands of a free-living lifestyle.</title>
        <authorList>
            <person name="Srinivasan J."/>
            <person name="Dillman A.R."/>
            <person name="Macchietto M.G."/>
            <person name="Heikkinen L."/>
            <person name="Lakso M."/>
            <person name="Fracchia K.M."/>
            <person name="Antoshechkin I."/>
            <person name="Mortazavi A."/>
            <person name="Wong G."/>
            <person name="Sternberg P.W."/>
        </authorList>
    </citation>
    <scope>NUCLEOTIDE SEQUENCE [LARGE SCALE GENOMIC DNA]</scope>
    <source>
        <strain evidence="2">MT8872</strain>
    </source>
</reference>
<organism evidence="2 3">
    <name type="scientific">Panagrellus redivivus</name>
    <name type="common">Microworm</name>
    <dbReference type="NCBI Taxonomy" id="6233"/>
    <lineage>
        <taxon>Eukaryota</taxon>
        <taxon>Metazoa</taxon>
        <taxon>Ecdysozoa</taxon>
        <taxon>Nematoda</taxon>
        <taxon>Chromadorea</taxon>
        <taxon>Rhabditida</taxon>
        <taxon>Tylenchina</taxon>
        <taxon>Panagrolaimomorpha</taxon>
        <taxon>Panagrolaimoidea</taxon>
        <taxon>Panagrolaimidae</taxon>
        <taxon>Panagrellus</taxon>
    </lineage>
</organism>
<feature type="compositionally biased region" description="Polar residues" evidence="1">
    <location>
        <begin position="25"/>
        <end position="48"/>
    </location>
</feature>
<dbReference type="WBParaSite" id="Pan_g196.t1">
    <property type="protein sequence ID" value="Pan_g196.t1"/>
    <property type="gene ID" value="Pan_g196"/>
</dbReference>
<feature type="compositionally biased region" description="Polar residues" evidence="1">
    <location>
        <begin position="1"/>
        <end position="10"/>
    </location>
</feature>
<evidence type="ECO:0000313" key="3">
    <source>
        <dbReference type="WBParaSite" id="Pan_g196.t1"/>
    </source>
</evidence>